<reference evidence="2 3" key="1">
    <citation type="journal article" date="2016" name="PLoS Pathog.">
        <title>Biosynthesis of antibiotic leucinostatins in bio-control fungus Purpureocillium lilacinum and their inhibition on phytophthora revealed by genome mining.</title>
        <authorList>
            <person name="Wang G."/>
            <person name="Liu Z."/>
            <person name="Lin R."/>
            <person name="Li E."/>
            <person name="Mao Z."/>
            <person name="Ling J."/>
            <person name="Yang Y."/>
            <person name="Yin W.B."/>
            <person name="Xie B."/>
        </authorList>
    </citation>
    <scope>NUCLEOTIDE SEQUENCE [LARGE SCALE GENOMIC DNA]</scope>
    <source>
        <strain evidence="2">170</strain>
    </source>
</reference>
<dbReference type="GeneID" id="28845003"/>
<comment type="caution">
    <text evidence="2">The sequence shown here is derived from an EMBL/GenBank/DDBJ whole genome shotgun (WGS) entry which is preliminary data.</text>
</comment>
<dbReference type="AlphaFoldDB" id="A0A179G7C6"/>
<feature type="transmembrane region" description="Helical" evidence="1">
    <location>
        <begin position="20"/>
        <end position="41"/>
    </location>
</feature>
<evidence type="ECO:0000256" key="1">
    <source>
        <dbReference type="SAM" id="Phobius"/>
    </source>
</evidence>
<feature type="transmembrane region" description="Helical" evidence="1">
    <location>
        <begin position="61"/>
        <end position="83"/>
    </location>
</feature>
<accession>A0A179G7C6</accession>
<dbReference type="KEGG" id="pchm:VFPPC_01124"/>
<proteinExistence type="predicted"/>
<sequence length="105" mass="12008">MRSLDKFWRLSQFRLARFVFLWRLFRVVSSILLCSESISVFADQDLSFALLNHPHETAATSFWSCIWQILGFTNLFGLGNCLVTVGSTASYVDLHSEPYIEGEPV</sequence>
<dbReference type="Proteomes" id="UP000078397">
    <property type="component" value="Unassembled WGS sequence"/>
</dbReference>
<dbReference type="EMBL" id="LSBJ02000001">
    <property type="protein sequence ID" value="OAQ73410.1"/>
    <property type="molecule type" value="Genomic_DNA"/>
</dbReference>
<keyword evidence="1" id="KW-1133">Transmembrane helix</keyword>
<keyword evidence="3" id="KW-1185">Reference proteome</keyword>
<keyword evidence="1" id="KW-0472">Membrane</keyword>
<organism evidence="2 3">
    <name type="scientific">Pochonia chlamydosporia 170</name>
    <dbReference type="NCBI Taxonomy" id="1380566"/>
    <lineage>
        <taxon>Eukaryota</taxon>
        <taxon>Fungi</taxon>
        <taxon>Dikarya</taxon>
        <taxon>Ascomycota</taxon>
        <taxon>Pezizomycotina</taxon>
        <taxon>Sordariomycetes</taxon>
        <taxon>Hypocreomycetidae</taxon>
        <taxon>Hypocreales</taxon>
        <taxon>Clavicipitaceae</taxon>
        <taxon>Pochonia</taxon>
    </lineage>
</organism>
<protein>
    <submittedName>
        <fullName evidence="2">Uncharacterized protein</fullName>
    </submittedName>
</protein>
<name>A0A179G7C6_METCM</name>
<dbReference type="RefSeq" id="XP_018149493.1">
    <property type="nucleotide sequence ID" value="XM_018281009.1"/>
</dbReference>
<gene>
    <name evidence="2" type="ORF">VFPPC_01124</name>
</gene>
<evidence type="ECO:0000313" key="3">
    <source>
        <dbReference type="Proteomes" id="UP000078397"/>
    </source>
</evidence>
<evidence type="ECO:0000313" key="2">
    <source>
        <dbReference type="EMBL" id="OAQ73410.1"/>
    </source>
</evidence>
<keyword evidence="1" id="KW-0812">Transmembrane</keyword>